<feature type="compositionally biased region" description="Basic and acidic residues" evidence="1">
    <location>
        <begin position="117"/>
        <end position="134"/>
    </location>
</feature>
<dbReference type="AlphaFoldDB" id="A0A565B1I1"/>
<proteinExistence type="predicted"/>
<dbReference type="OrthoDB" id="1109889at2759"/>
<feature type="compositionally biased region" description="Basic and acidic residues" evidence="1">
    <location>
        <begin position="90"/>
        <end position="105"/>
    </location>
</feature>
<feature type="compositionally biased region" description="Basic and acidic residues" evidence="1">
    <location>
        <begin position="171"/>
        <end position="181"/>
    </location>
</feature>
<organism evidence="2 3">
    <name type="scientific">Arabis nemorensis</name>
    <dbReference type="NCBI Taxonomy" id="586526"/>
    <lineage>
        <taxon>Eukaryota</taxon>
        <taxon>Viridiplantae</taxon>
        <taxon>Streptophyta</taxon>
        <taxon>Embryophyta</taxon>
        <taxon>Tracheophyta</taxon>
        <taxon>Spermatophyta</taxon>
        <taxon>Magnoliopsida</taxon>
        <taxon>eudicotyledons</taxon>
        <taxon>Gunneridae</taxon>
        <taxon>Pentapetalae</taxon>
        <taxon>rosids</taxon>
        <taxon>malvids</taxon>
        <taxon>Brassicales</taxon>
        <taxon>Brassicaceae</taxon>
        <taxon>Arabideae</taxon>
        <taxon>Arabis</taxon>
    </lineage>
</organism>
<feature type="compositionally biased region" description="Polar residues" evidence="1">
    <location>
        <begin position="27"/>
        <end position="40"/>
    </location>
</feature>
<accession>A0A565B1I1</accession>
<reference evidence="2" key="1">
    <citation type="submission" date="2019-07" db="EMBL/GenBank/DDBJ databases">
        <authorList>
            <person name="Dittberner H."/>
        </authorList>
    </citation>
    <scope>NUCLEOTIDE SEQUENCE [LARGE SCALE GENOMIC DNA]</scope>
</reference>
<sequence>MKRKASSSDTLDARTLPERRRVRRANPRSSINKDGSSEVNSEVLKDGAMPGMPETVKDDKVIEPGNPQSGVRIDGPINLNPSELTPQLYSRDDVMQHQSEREKENPAGLSSASSTDGDNRKQNVETDSEPRSESEELTPEGGQLRDVNEEEETDELDQESQEAIIPSNPVDSEHKDGSVLKDVDNIPDWRIPIRKYIETGDVPKNKWEARKLKGHVLSVYEMT</sequence>
<keyword evidence="3" id="KW-1185">Reference proteome</keyword>
<protein>
    <submittedName>
        <fullName evidence="2">Uncharacterized protein</fullName>
    </submittedName>
</protein>
<name>A0A565B1I1_9BRAS</name>
<evidence type="ECO:0000313" key="2">
    <source>
        <dbReference type="EMBL" id="VVA94615.1"/>
    </source>
</evidence>
<gene>
    <name evidence="2" type="ORF">ANE_LOCUS5060</name>
</gene>
<feature type="compositionally biased region" description="Polar residues" evidence="1">
    <location>
        <begin position="79"/>
        <end position="88"/>
    </location>
</feature>
<evidence type="ECO:0000256" key="1">
    <source>
        <dbReference type="SAM" id="MobiDB-lite"/>
    </source>
</evidence>
<dbReference type="Proteomes" id="UP000489600">
    <property type="component" value="Unassembled WGS sequence"/>
</dbReference>
<feature type="compositionally biased region" description="Acidic residues" evidence="1">
    <location>
        <begin position="148"/>
        <end position="160"/>
    </location>
</feature>
<dbReference type="EMBL" id="CABITT030000002">
    <property type="protein sequence ID" value="VVA94615.1"/>
    <property type="molecule type" value="Genomic_DNA"/>
</dbReference>
<feature type="region of interest" description="Disordered" evidence="1">
    <location>
        <begin position="1"/>
        <end position="181"/>
    </location>
</feature>
<comment type="caution">
    <text evidence="2">The sequence shown here is derived from an EMBL/GenBank/DDBJ whole genome shotgun (WGS) entry which is preliminary data.</text>
</comment>
<evidence type="ECO:0000313" key="3">
    <source>
        <dbReference type="Proteomes" id="UP000489600"/>
    </source>
</evidence>